<gene>
    <name evidence="3" type="ORF">PVAP13_9KG030199</name>
</gene>
<dbReference type="EMBL" id="CM029053">
    <property type="protein sequence ID" value="KAG2546394.1"/>
    <property type="molecule type" value="Genomic_DNA"/>
</dbReference>
<reference evidence="3" key="1">
    <citation type="submission" date="2020-05" db="EMBL/GenBank/DDBJ databases">
        <title>WGS assembly of Panicum virgatum.</title>
        <authorList>
            <person name="Lovell J.T."/>
            <person name="Jenkins J."/>
            <person name="Shu S."/>
            <person name="Juenger T.E."/>
            <person name="Schmutz J."/>
        </authorList>
    </citation>
    <scope>NUCLEOTIDE SEQUENCE</scope>
    <source>
        <strain evidence="3">AP13</strain>
    </source>
</reference>
<sequence>MPYFHFFLSRFHWDHLCCGLRGPGAFGLPLGVYSRMEYSLLKDDTSESQHWTVRTRVVRFSEYVSNDDPPKILSLDLILLDEEGKAMEGQIPENWVPLFKPQLKEDFVYYIRYFQVCNARTTYCPVDHPYMMRFTAHTKVHEVKNVQDTFPKYACALTTYDVLRTRVGITNYCSDDIGLFTGCSHVKLQQTKGGTKHLRNVYLTDGRETTVVSLWNQHAQSFDADRYMEMASRAPVAFLFVGMTCRIFEEKLTLQGSTLCKWYANPELPEAAALQDSCAGQLLPPTWFGPTAAQMEPERITMTQLSLFTNPHIIYSNRYIITAKIKHVVPNQSWWYYACDECNKTLQPHGDKYKCTGPKCFGTIGGPRYRLSIIATDPNPPAEQQSERTIQLVFFGSTAQEIIGTPVDTLIATNQGVGMFLPRKITTLYEKKYDLRVSVSSMSLQQVNITYQVDAIVGVGTISAPTLPLLHSPITGQCSQQSGTESQGIHSTEKSIAITAASGSGSTPPECNKETSLALTDINVSAEANPELQIAATTKTPESVQTKLASTPASFVDLPTAQVHDPKTKKTKRSTDEASGSLKENDPEDNHTAAKKNTKRRLNLTDTDEQD</sequence>
<dbReference type="AlphaFoldDB" id="A0A8T0NHR6"/>
<dbReference type="Pfam" id="PF02721">
    <property type="entry name" value="DUF223"/>
    <property type="match status" value="1"/>
</dbReference>
<feature type="compositionally biased region" description="Basic and acidic residues" evidence="1">
    <location>
        <begin position="564"/>
        <end position="576"/>
    </location>
</feature>
<dbReference type="InterPro" id="IPR047192">
    <property type="entry name" value="Euk_RPA1_DBD_C"/>
</dbReference>
<evidence type="ECO:0000313" key="3">
    <source>
        <dbReference type="EMBL" id="KAG2546394.1"/>
    </source>
</evidence>
<accession>A0A8T0NHR6</accession>
<proteinExistence type="predicted"/>
<dbReference type="PANTHER" id="PTHR47165">
    <property type="entry name" value="OS03G0429900 PROTEIN"/>
    <property type="match status" value="1"/>
</dbReference>
<dbReference type="CDD" id="cd04481">
    <property type="entry name" value="RPA1_DBD_B_like"/>
    <property type="match status" value="1"/>
</dbReference>
<dbReference type="CDD" id="cd04476">
    <property type="entry name" value="RPA1_DBD_C"/>
    <property type="match status" value="1"/>
</dbReference>
<comment type="caution">
    <text evidence="3">The sequence shown here is derived from an EMBL/GenBank/DDBJ whole genome shotgun (WGS) entry which is preliminary data.</text>
</comment>
<organism evidence="3 4">
    <name type="scientific">Panicum virgatum</name>
    <name type="common">Blackwell switchgrass</name>
    <dbReference type="NCBI Taxonomy" id="38727"/>
    <lineage>
        <taxon>Eukaryota</taxon>
        <taxon>Viridiplantae</taxon>
        <taxon>Streptophyta</taxon>
        <taxon>Embryophyta</taxon>
        <taxon>Tracheophyta</taxon>
        <taxon>Spermatophyta</taxon>
        <taxon>Magnoliopsida</taxon>
        <taxon>Liliopsida</taxon>
        <taxon>Poales</taxon>
        <taxon>Poaceae</taxon>
        <taxon>PACMAD clade</taxon>
        <taxon>Panicoideae</taxon>
        <taxon>Panicodae</taxon>
        <taxon>Paniceae</taxon>
        <taxon>Panicinae</taxon>
        <taxon>Panicum</taxon>
        <taxon>Panicum sect. Hiantes</taxon>
    </lineage>
</organism>
<dbReference type="InterPro" id="IPR012340">
    <property type="entry name" value="NA-bd_OB-fold"/>
</dbReference>
<feature type="compositionally biased region" description="Basic and acidic residues" evidence="1">
    <location>
        <begin position="583"/>
        <end position="592"/>
    </location>
</feature>
<protein>
    <recommendedName>
        <fullName evidence="2">Replication protein A 70 kDa DNA-binding subunit B/D first OB fold domain-containing protein</fullName>
    </recommendedName>
</protein>
<feature type="compositionally biased region" description="Polar residues" evidence="1">
    <location>
        <begin position="536"/>
        <end position="553"/>
    </location>
</feature>
<dbReference type="Gene3D" id="2.40.50.140">
    <property type="entry name" value="Nucleic acid-binding proteins"/>
    <property type="match status" value="3"/>
</dbReference>
<feature type="domain" description="Replication protein A 70 kDa DNA-binding subunit B/D first OB fold" evidence="2">
    <location>
        <begin position="45"/>
        <end position="142"/>
    </location>
</feature>
<dbReference type="Proteomes" id="UP000823388">
    <property type="component" value="Chromosome 9K"/>
</dbReference>
<evidence type="ECO:0000259" key="2">
    <source>
        <dbReference type="Pfam" id="PF02721"/>
    </source>
</evidence>
<dbReference type="SUPFAM" id="SSF50249">
    <property type="entry name" value="Nucleic acid-binding proteins"/>
    <property type="match status" value="3"/>
</dbReference>
<evidence type="ECO:0000313" key="4">
    <source>
        <dbReference type="Proteomes" id="UP000823388"/>
    </source>
</evidence>
<name>A0A8T0NHR6_PANVG</name>
<dbReference type="PANTHER" id="PTHR47165:SF4">
    <property type="entry name" value="OS03G0429900 PROTEIN"/>
    <property type="match status" value="1"/>
</dbReference>
<feature type="compositionally biased region" description="Basic residues" evidence="1">
    <location>
        <begin position="593"/>
        <end position="602"/>
    </location>
</feature>
<dbReference type="CDD" id="cd04480">
    <property type="entry name" value="RPA1_DBD_A_like"/>
    <property type="match status" value="1"/>
</dbReference>
<feature type="region of interest" description="Disordered" evidence="1">
    <location>
        <begin position="536"/>
        <end position="611"/>
    </location>
</feature>
<keyword evidence="4" id="KW-1185">Reference proteome</keyword>
<evidence type="ECO:0000256" key="1">
    <source>
        <dbReference type="SAM" id="MobiDB-lite"/>
    </source>
</evidence>
<dbReference type="InterPro" id="IPR003871">
    <property type="entry name" value="RFA1B/D_OB_1st"/>
</dbReference>